<protein>
    <recommendedName>
        <fullName evidence="4">ABC transporter domain-containing protein</fullName>
    </recommendedName>
</protein>
<dbReference type="STRING" id="1182542.W9XWR7"/>
<dbReference type="GO" id="GO:0016887">
    <property type="term" value="F:ATP hydrolysis activity"/>
    <property type="evidence" value="ECO:0007669"/>
    <property type="project" value="InterPro"/>
</dbReference>
<evidence type="ECO:0000313" key="5">
    <source>
        <dbReference type="EMBL" id="EXJ84678.1"/>
    </source>
</evidence>
<dbReference type="PROSITE" id="PS50893">
    <property type="entry name" value="ABC_TRANSPORTER_2"/>
    <property type="match status" value="2"/>
</dbReference>
<dbReference type="Proteomes" id="UP000019478">
    <property type="component" value="Unassembled WGS sequence"/>
</dbReference>
<feature type="domain" description="ABC transporter" evidence="4">
    <location>
        <begin position="463"/>
        <end position="770"/>
    </location>
</feature>
<evidence type="ECO:0000256" key="2">
    <source>
        <dbReference type="ARBA" id="ARBA00022840"/>
    </source>
</evidence>
<dbReference type="Pfam" id="PF00005">
    <property type="entry name" value="ABC_tran"/>
    <property type="match status" value="2"/>
</dbReference>
<dbReference type="SMART" id="SM00382">
    <property type="entry name" value="AAA"/>
    <property type="match status" value="1"/>
</dbReference>
<reference evidence="5 6" key="1">
    <citation type="submission" date="2013-03" db="EMBL/GenBank/DDBJ databases">
        <title>The Genome Sequence of Capronia epimyces CBS 606.96.</title>
        <authorList>
            <consortium name="The Broad Institute Genomics Platform"/>
            <person name="Cuomo C."/>
            <person name="de Hoog S."/>
            <person name="Gorbushina A."/>
            <person name="Walker B."/>
            <person name="Young S.K."/>
            <person name="Zeng Q."/>
            <person name="Gargeya S."/>
            <person name="Fitzgerald M."/>
            <person name="Haas B."/>
            <person name="Abouelleil A."/>
            <person name="Allen A.W."/>
            <person name="Alvarado L."/>
            <person name="Arachchi H.M."/>
            <person name="Berlin A.M."/>
            <person name="Chapman S.B."/>
            <person name="Gainer-Dewar J."/>
            <person name="Goldberg J."/>
            <person name="Griggs A."/>
            <person name="Gujja S."/>
            <person name="Hansen M."/>
            <person name="Howarth C."/>
            <person name="Imamovic A."/>
            <person name="Ireland A."/>
            <person name="Larimer J."/>
            <person name="McCowan C."/>
            <person name="Murphy C."/>
            <person name="Pearson M."/>
            <person name="Poon T.W."/>
            <person name="Priest M."/>
            <person name="Roberts A."/>
            <person name="Saif S."/>
            <person name="Shea T."/>
            <person name="Sisk P."/>
            <person name="Sykes S."/>
            <person name="Wortman J."/>
            <person name="Nusbaum C."/>
            <person name="Birren B."/>
        </authorList>
    </citation>
    <scope>NUCLEOTIDE SEQUENCE [LARGE SCALE GENOMIC DNA]</scope>
    <source>
        <strain evidence="5 6">CBS 606.96</strain>
    </source>
</reference>
<dbReference type="AlphaFoldDB" id="W9XWR7"/>
<dbReference type="eggNOG" id="KOG0927">
    <property type="taxonomic scope" value="Eukaryota"/>
</dbReference>
<feature type="region of interest" description="Disordered" evidence="3">
    <location>
        <begin position="688"/>
        <end position="708"/>
    </location>
</feature>
<dbReference type="OrthoDB" id="10255969at2759"/>
<dbReference type="HOGENOM" id="CLU_000604_45_1_1"/>
<dbReference type="InterPro" id="IPR027417">
    <property type="entry name" value="P-loop_NTPase"/>
</dbReference>
<name>W9XWR7_9EURO</name>
<feature type="domain" description="ABC transporter" evidence="4">
    <location>
        <begin position="55"/>
        <end position="315"/>
    </location>
</feature>
<evidence type="ECO:0000259" key="4">
    <source>
        <dbReference type="PROSITE" id="PS50893"/>
    </source>
</evidence>
<proteinExistence type="predicted"/>
<comment type="caution">
    <text evidence="5">The sequence shown here is derived from an EMBL/GenBank/DDBJ whole genome shotgun (WGS) entry which is preliminary data.</text>
</comment>
<feature type="region of interest" description="Disordered" evidence="3">
    <location>
        <begin position="613"/>
        <end position="632"/>
    </location>
</feature>
<feature type="region of interest" description="Disordered" evidence="3">
    <location>
        <begin position="388"/>
        <end position="408"/>
    </location>
</feature>
<dbReference type="SUPFAM" id="SSF52540">
    <property type="entry name" value="P-loop containing nucleoside triphosphate hydrolases"/>
    <property type="match status" value="2"/>
</dbReference>
<evidence type="ECO:0000313" key="6">
    <source>
        <dbReference type="Proteomes" id="UP000019478"/>
    </source>
</evidence>
<dbReference type="Gene3D" id="3.40.50.300">
    <property type="entry name" value="P-loop containing nucleotide triphosphate hydrolases"/>
    <property type="match status" value="2"/>
</dbReference>
<keyword evidence="1" id="KW-0547">Nucleotide-binding</keyword>
<dbReference type="GeneID" id="19169463"/>
<dbReference type="PANTHER" id="PTHR43514">
    <property type="entry name" value="ABC TRANSPORTER I FAMILY MEMBER 10"/>
    <property type="match status" value="1"/>
</dbReference>
<evidence type="ECO:0000256" key="1">
    <source>
        <dbReference type="ARBA" id="ARBA00022741"/>
    </source>
</evidence>
<dbReference type="InterPro" id="IPR050334">
    <property type="entry name" value="Molybdenum_import_ModC"/>
</dbReference>
<organism evidence="5 6">
    <name type="scientific">Capronia epimyces CBS 606.96</name>
    <dbReference type="NCBI Taxonomy" id="1182542"/>
    <lineage>
        <taxon>Eukaryota</taxon>
        <taxon>Fungi</taxon>
        <taxon>Dikarya</taxon>
        <taxon>Ascomycota</taxon>
        <taxon>Pezizomycotina</taxon>
        <taxon>Eurotiomycetes</taxon>
        <taxon>Chaetothyriomycetidae</taxon>
        <taxon>Chaetothyriales</taxon>
        <taxon>Herpotrichiellaceae</taxon>
        <taxon>Capronia</taxon>
    </lineage>
</organism>
<feature type="compositionally biased region" description="Low complexity" evidence="3">
    <location>
        <begin position="398"/>
        <end position="408"/>
    </location>
</feature>
<feature type="compositionally biased region" description="Basic and acidic residues" evidence="3">
    <location>
        <begin position="688"/>
        <end position="698"/>
    </location>
</feature>
<feature type="compositionally biased region" description="Basic and acidic residues" evidence="3">
    <location>
        <begin position="32"/>
        <end position="44"/>
    </location>
</feature>
<dbReference type="RefSeq" id="XP_007733663.1">
    <property type="nucleotide sequence ID" value="XM_007735473.1"/>
</dbReference>
<feature type="region of interest" description="Disordered" evidence="3">
    <location>
        <begin position="32"/>
        <end position="56"/>
    </location>
</feature>
<keyword evidence="2" id="KW-0067">ATP-binding</keyword>
<gene>
    <name evidence="5" type="ORF">A1O3_05348</name>
</gene>
<dbReference type="GO" id="GO:0005524">
    <property type="term" value="F:ATP binding"/>
    <property type="evidence" value="ECO:0007669"/>
    <property type="project" value="UniProtKB-KW"/>
</dbReference>
<accession>W9XWR7</accession>
<keyword evidence="6" id="KW-1185">Reference proteome</keyword>
<dbReference type="InterPro" id="IPR003439">
    <property type="entry name" value="ABC_transporter-like_ATP-bd"/>
</dbReference>
<dbReference type="InterPro" id="IPR003593">
    <property type="entry name" value="AAA+_ATPase"/>
</dbReference>
<dbReference type="PANTHER" id="PTHR43514:SF4">
    <property type="entry name" value="ABC TRANSPORTER I FAMILY MEMBER 10"/>
    <property type="match status" value="1"/>
</dbReference>
<dbReference type="GO" id="GO:0005739">
    <property type="term" value="C:mitochondrion"/>
    <property type="evidence" value="ECO:0007669"/>
    <property type="project" value="TreeGrafter"/>
</dbReference>
<feature type="region of interest" description="Disordered" evidence="3">
    <location>
        <begin position="425"/>
        <end position="454"/>
    </location>
</feature>
<dbReference type="EMBL" id="AMGY01000004">
    <property type="protein sequence ID" value="EXJ84678.1"/>
    <property type="molecule type" value="Genomic_DNA"/>
</dbReference>
<evidence type="ECO:0000256" key="3">
    <source>
        <dbReference type="SAM" id="MobiDB-lite"/>
    </source>
</evidence>
<sequence length="778" mass="85932">MRRSLARLAQGLKTGQVNTCPNLVQIRNGTFYKEHPSANGDHSHSHSSASPSNPPLFPNLTFELPATVQHEDQPVQRRDQHWAVVSATDGTTFLEILRGSYLCFPPSARSFPYLASEEIERKDHRLRVPSRAIQYVGFNSGKGQVSSGIRGAYLSARYESRREETDWSVLQYLRGETELNPTKDPAEKHVDEPLLHKVISDLRLQKLIDMPVSNLSNGQTRRARIAKALLGKPELLLLDEPFMGLDPPTLVTLSPMLRELAYRSSPLLVLGLRPQDPIPDWITHLVILGQNHSVALMGEKNQVLFSLCRWLDLAPARTHVDRGDGDPARRLDREMARLMTAKYGPPPSGVGDVLNERGMSKHPVFEHIHDPSFGQYLLEDGTIDPSKLSPEAAKRWESAQSSRKSSSASLDDLLVLTTTLPAHFAGTQEPRTLAAGDGHSSSSPTQDHLAAGDTERPLGEPLIELHSVVVKYGDKTVLGHPPAQPGFSEPGLNLAIRQGTRLALLGPNGSGKTTLLSLLTSDHPQSYSLPIKFFGRTRLPSPGQPGLSLWEIQSRIGHSSPEIHAFFPKHFPVRRVLESAWAETYAGTPQMTAERTALVDRFLSWWEPELRQDIPDAGDSSSGGGGDSSGLEWAKDRETHAFGKLPFGAQRLLLLLRALIKQPDIVILDEAFSGLSADTRDKAMAWLERGESKSESSREPTSMSMSMSGQGPLFPGLQDTQALVVVSHVKEEIPDVVDEWLRLPGEEEVSEHRRGVEYGRSARGDIRTGQGWMKVWGF</sequence>